<keyword evidence="1" id="KW-0812">Transmembrane</keyword>
<evidence type="ECO:0000313" key="3">
    <source>
        <dbReference type="Proteomes" id="UP000317990"/>
    </source>
</evidence>
<dbReference type="PANTHER" id="PTHR33833:SF3">
    <property type="entry name" value="YCF49-LIKE PROTEIN"/>
    <property type="match status" value="1"/>
</dbReference>
<accession>A0A524RR47</accession>
<dbReference type="EMBL" id="SRMO01000001">
    <property type="protein sequence ID" value="TGG96804.1"/>
    <property type="molecule type" value="Genomic_DNA"/>
</dbReference>
<feature type="transmembrane region" description="Helical" evidence="1">
    <location>
        <begin position="40"/>
        <end position="61"/>
    </location>
</feature>
<evidence type="ECO:0000313" key="2">
    <source>
        <dbReference type="EMBL" id="TGG96804.1"/>
    </source>
</evidence>
<name>A0A524RR47_9CHRO</name>
<dbReference type="AlphaFoldDB" id="A0A524RR47"/>
<feature type="transmembrane region" description="Helical" evidence="1">
    <location>
        <begin position="6"/>
        <end position="28"/>
    </location>
</feature>
<organism evidence="2 3">
    <name type="scientific">Aphanocapsa feldmannii 277cV</name>
    <dbReference type="NCBI Taxonomy" id="2507553"/>
    <lineage>
        <taxon>Bacteria</taxon>
        <taxon>Bacillati</taxon>
        <taxon>Cyanobacteriota</taxon>
        <taxon>Cyanophyceae</taxon>
        <taxon>Oscillatoriophycideae</taxon>
        <taxon>Chroococcales</taxon>
        <taxon>Microcystaceae</taxon>
        <taxon>Aphanocapsa</taxon>
    </lineage>
</organism>
<keyword evidence="1" id="KW-1133">Transmembrane helix</keyword>
<evidence type="ECO:0000256" key="1">
    <source>
        <dbReference type="SAM" id="Phobius"/>
    </source>
</evidence>
<keyword evidence="1" id="KW-0472">Membrane</keyword>
<feature type="transmembrane region" description="Helical" evidence="1">
    <location>
        <begin position="73"/>
        <end position="93"/>
    </location>
</feature>
<gene>
    <name evidence="2" type="ORF">ERJ67_00105</name>
</gene>
<comment type="caution">
    <text evidence="2">The sequence shown here is derived from an EMBL/GenBank/DDBJ whole genome shotgun (WGS) entry which is preliminary data.</text>
</comment>
<sequence length="103" mass="12039">MHALSLGTWWIHLTSVIEWILAILLVLRWGERRQEPEWRWLSLAMTPALVSALCACTWHIYDNAEQLDWLVQLQAAMTLIGNGTLALAAWWIWRSGERRRRGC</sequence>
<reference evidence="2 3" key="1">
    <citation type="journal article" date="2019" name="mSystems">
        <title>Life at home and on the roam: Genomic adaptions reflect the dual lifestyle of an intracellular, facultative symbiont.</title>
        <authorList>
            <person name="Burgsdorf I."/>
        </authorList>
    </citation>
    <scope>NUCLEOTIDE SEQUENCE [LARGE SCALE GENOMIC DNA]</scope>
    <source>
        <strain evidence="2">277cV</strain>
    </source>
</reference>
<dbReference type="Pfam" id="PF10693">
    <property type="entry name" value="DUF2499"/>
    <property type="match status" value="1"/>
</dbReference>
<dbReference type="Proteomes" id="UP000317990">
    <property type="component" value="Unassembled WGS sequence"/>
</dbReference>
<dbReference type="PANTHER" id="PTHR33833">
    <property type="entry name" value="NUCLEOLAR-LIKE PROTEIN-RELATED"/>
    <property type="match status" value="1"/>
</dbReference>
<protein>
    <submittedName>
        <fullName evidence="2">DUF2499 domain-containing protein</fullName>
    </submittedName>
</protein>
<proteinExistence type="predicted"/>
<dbReference type="InterPro" id="IPR019634">
    <property type="entry name" value="Uncharacterised_Ycf49"/>
</dbReference>